<gene>
    <name evidence="1" type="ORF">HCBG_06677</name>
</gene>
<dbReference type="InParanoid" id="C0NUR3"/>
<dbReference type="Proteomes" id="UP000001631">
    <property type="component" value="Unassembled WGS sequence"/>
</dbReference>
<organism evidence="1 2">
    <name type="scientific">Ajellomyces capsulatus (strain G186AR / H82 / ATCC MYA-2454 / RMSCC 2432)</name>
    <name type="common">Darling's disease fungus</name>
    <name type="synonym">Histoplasma capsulatum</name>
    <dbReference type="NCBI Taxonomy" id="447093"/>
    <lineage>
        <taxon>Eukaryota</taxon>
        <taxon>Fungi</taxon>
        <taxon>Dikarya</taxon>
        <taxon>Ascomycota</taxon>
        <taxon>Pezizomycotina</taxon>
        <taxon>Eurotiomycetes</taxon>
        <taxon>Eurotiomycetidae</taxon>
        <taxon>Onygenales</taxon>
        <taxon>Ajellomycetaceae</taxon>
        <taxon>Histoplasma</taxon>
    </lineage>
</organism>
<accession>C0NUR3</accession>
<dbReference type="GeneID" id="69039693"/>
<evidence type="ECO:0000313" key="2">
    <source>
        <dbReference type="Proteomes" id="UP000001631"/>
    </source>
</evidence>
<dbReference type="AlphaFoldDB" id="C0NUR3"/>
<keyword evidence="2" id="KW-1185">Reference proteome</keyword>
<dbReference type="EMBL" id="GG663372">
    <property type="protein sequence ID" value="EEH04726.1"/>
    <property type="molecule type" value="Genomic_DNA"/>
</dbReference>
<sequence>MIQQLEPILGYLSDCSITHRDYTQFDLNKGQAKSLVLSSALAPQPYMSTVWSSGKTSRCGRASLGSIPSTAQLPLITIESPASKIRKINSQSAYVSKNWRLARLSSSEDNIA</sequence>
<proteinExistence type="predicted"/>
<dbReference type="HOGENOM" id="CLU_2145126_0_0_1"/>
<evidence type="ECO:0000313" key="1">
    <source>
        <dbReference type="EMBL" id="EEH04726.1"/>
    </source>
</evidence>
<reference evidence="1" key="1">
    <citation type="submission" date="2009-02" db="EMBL/GenBank/DDBJ databases">
        <title>The Genome Sequence of Ajellomyces capsulatus strain G186AR.</title>
        <authorList>
            <consortium name="The Broad Institute Genome Sequencing Platform"/>
            <person name="Champion M."/>
            <person name="Cuomo C."/>
            <person name="Ma L.-J."/>
            <person name="Henn M.R."/>
            <person name="Sil A."/>
            <person name="Goldman B."/>
            <person name="Young S.K."/>
            <person name="Kodira C.D."/>
            <person name="Zeng Q."/>
            <person name="Koehrsen M."/>
            <person name="Alvarado L."/>
            <person name="Berlin A."/>
            <person name="Borenstein D."/>
            <person name="Chen Z."/>
            <person name="Engels R."/>
            <person name="Freedman E."/>
            <person name="Gellesch M."/>
            <person name="Goldberg J."/>
            <person name="Griggs A."/>
            <person name="Gujja S."/>
            <person name="Heiman D."/>
            <person name="Hepburn T."/>
            <person name="Howarth C."/>
            <person name="Jen D."/>
            <person name="Larson L."/>
            <person name="Lewis B."/>
            <person name="Mehta T."/>
            <person name="Park D."/>
            <person name="Pearson M."/>
            <person name="Roberts A."/>
            <person name="Saif S."/>
            <person name="Shea T."/>
            <person name="Shenoy N."/>
            <person name="Sisk P."/>
            <person name="Stolte C."/>
            <person name="Sykes S."/>
            <person name="Walk T."/>
            <person name="White J."/>
            <person name="Yandava C."/>
            <person name="Klein B."/>
            <person name="McEwen J.G."/>
            <person name="Puccia R."/>
            <person name="Goldman G.H."/>
            <person name="Felipe M.S."/>
            <person name="Nino-Vega G."/>
            <person name="San-Blas G."/>
            <person name="Taylor J."/>
            <person name="Mendoza L."/>
            <person name="Galagan J."/>
            <person name="Nusbaum C."/>
            <person name="Birren B."/>
        </authorList>
    </citation>
    <scope>NUCLEOTIDE SEQUENCE</scope>
    <source>
        <strain evidence="1">G186AR</strain>
    </source>
</reference>
<dbReference type="RefSeq" id="XP_045285207.1">
    <property type="nucleotide sequence ID" value="XM_045433726.1"/>
</dbReference>
<protein>
    <submittedName>
        <fullName evidence="1">Uncharacterized protein</fullName>
    </submittedName>
</protein>
<name>C0NUR3_AJECG</name>